<dbReference type="AlphaFoldDB" id="A0AAD9U054"/>
<feature type="compositionally biased region" description="Low complexity" evidence="1">
    <location>
        <begin position="298"/>
        <end position="309"/>
    </location>
</feature>
<feature type="region of interest" description="Disordered" evidence="1">
    <location>
        <begin position="287"/>
        <end position="309"/>
    </location>
</feature>
<dbReference type="PANTHER" id="PTHR47599:SF4">
    <property type="entry name" value="POLYPROTEIN"/>
    <property type="match status" value="1"/>
</dbReference>
<feature type="region of interest" description="Disordered" evidence="1">
    <location>
        <begin position="369"/>
        <end position="404"/>
    </location>
</feature>
<evidence type="ECO:0000256" key="1">
    <source>
        <dbReference type="SAM" id="MobiDB-lite"/>
    </source>
</evidence>
<sequence length="404" mass="45742">MSASSSRHGIEPDDVNSNTGQSVANFETNWDDKDLVNWQLPNIQQNSIYKKKLLDFKTLLGQKTKEINVKFQNNTFSTNLLNKNSLTHYNKIGFNDLHIGSVQVGVKPLSKIGLNNSLLIVLRDKRITDYKESILGMTETSLTYGPIYFQVYLNFTIALNTDEHKEKYLVIDIQTHNYKFLEKSNPYKLVYRVHYRVLTSGLIPSYIPPLVPAGQTICFNASPSVNVLVLVPVRWENIKFPDNWVKEKVDQPSYKPPMRNLHDCVTEQDGTLRISFRRSLSIKETDSDHSRSLSDFQSARNSLSSSSRRNIANLGKEKVMKWLTDNPTFCITKANDQSSFLMTKSQNQARIAAASSPDELMKIVEEMKNTMASMSQAGSVSDNNEGSDGDPFDSNDPSTYFGHD</sequence>
<dbReference type="Pfam" id="PF01107">
    <property type="entry name" value="MP"/>
    <property type="match status" value="1"/>
</dbReference>
<keyword evidence="3" id="KW-1185">Reference proteome</keyword>
<name>A0AAD9U054_9ROSI</name>
<dbReference type="Proteomes" id="UP001280121">
    <property type="component" value="Unassembled WGS sequence"/>
</dbReference>
<dbReference type="PANTHER" id="PTHR47599">
    <property type="entry name" value="CELL-TO-CELL MOVEMENT PROTEIN"/>
    <property type="match status" value="1"/>
</dbReference>
<gene>
    <name evidence="2" type="ORF">Ddye_020418</name>
</gene>
<evidence type="ECO:0000313" key="2">
    <source>
        <dbReference type="EMBL" id="KAK2645223.1"/>
    </source>
</evidence>
<dbReference type="InterPro" id="IPR051596">
    <property type="entry name" value="Caulimoviridae_Movement"/>
</dbReference>
<comment type="caution">
    <text evidence="2">The sequence shown here is derived from an EMBL/GenBank/DDBJ whole genome shotgun (WGS) entry which is preliminary data.</text>
</comment>
<dbReference type="InterPro" id="IPR028919">
    <property type="entry name" value="Viral_movement"/>
</dbReference>
<protein>
    <recommendedName>
        <fullName evidence="4">Movement protein</fullName>
    </recommendedName>
</protein>
<feature type="compositionally biased region" description="Polar residues" evidence="1">
    <location>
        <begin position="370"/>
        <end position="384"/>
    </location>
</feature>
<accession>A0AAD9U054</accession>
<evidence type="ECO:0008006" key="4">
    <source>
        <dbReference type="Google" id="ProtNLM"/>
    </source>
</evidence>
<feature type="region of interest" description="Disordered" evidence="1">
    <location>
        <begin position="1"/>
        <end position="23"/>
    </location>
</feature>
<evidence type="ECO:0000313" key="3">
    <source>
        <dbReference type="Proteomes" id="UP001280121"/>
    </source>
</evidence>
<proteinExistence type="predicted"/>
<reference evidence="2" key="1">
    <citation type="journal article" date="2023" name="Plant J.">
        <title>Genome sequences and population genomics provide insights into the demographic history, inbreeding, and mutation load of two 'living fossil' tree species of Dipteronia.</title>
        <authorList>
            <person name="Feng Y."/>
            <person name="Comes H.P."/>
            <person name="Chen J."/>
            <person name="Zhu S."/>
            <person name="Lu R."/>
            <person name="Zhang X."/>
            <person name="Li P."/>
            <person name="Qiu J."/>
            <person name="Olsen K.M."/>
            <person name="Qiu Y."/>
        </authorList>
    </citation>
    <scope>NUCLEOTIDE SEQUENCE</scope>
    <source>
        <strain evidence="2">KIB01</strain>
    </source>
</reference>
<dbReference type="EMBL" id="JANJYI010000006">
    <property type="protein sequence ID" value="KAK2645223.1"/>
    <property type="molecule type" value="Genomic_DNA"/>
</dbReference>
<organism evidence="2 3">
    <name type="scientific">Dipteronia dyeriana</name>
    <dbReference type="NCBI Taxonomy" id="168575"/>
    <lineage>
        <taxon>Eukaryota</taxon>
        <taxon>Viridiplantae</taxon>
        <taxon>Streptophyta</taxon>
        <taxon>Embryophyta</taxon>
        <taxon>Tracheophyta</taxon>
        <taxon>Spermatophyta</taxon>
        <taxon>Magnoliopsida</taxon>
        <taxon>eudicotyledons</taxon>
        <taxon>Gunneridae</taxon>
        <taxon>Pentapetalae</taxon>
        <taxon>rosids</taxon>
        <taxon>malvids</taxon>
        <taxon>Sapindales</taxon>
        <taxon>Sapindaceae</taxon>
        <taxon>Hippocastanoideae</taxon>
        <taxon>Acereae</taxon>
        <taxon>Dipteronia</taxon>
    </lineage>
</organism>